<evidence type="ECO:0000313" key="1">
    <source>
        <dbReference type="EMBL" id="TWJ33410.1"/>
    </source>
</evidence>
<sequence length="85" mass="9497">MSRYLSRPKKEEAMNQPDKVTLRLLRQNNRLDVVLSDSTFDIVQKLAAGLGVDAALYLKSVITDHICLNASKVLPPPPVPAWVNR</sequence>
<dbReference type="Proteomes" id="UP000319449">
    <property type="component" value="Unassembled WGS sequence"/>
</dbReference>
<dbReference type="EMBL" id="VLLN01000001">
    <property type="protein sequence ID" value="TWJ33410.1"/>
    <property type="molecule type" value="Genomic_DNA"/>
</dbReference>
<reference evidence="1 2" key="1">
    <citation type="submission" date="2019-07" db="EMBL/GenBank/DDBJ databases">
        <title>Genomic Encyclopedia of Archaeal and Bacterial Type Strains, Phase II (KMG-II): from individual species to whole genera.</title>
        <authorList>
            <person name="Goeker M."/>
        </authorList>
    </citation>
    <scope>NUCLEOTIDE SEQUENCE [LARGE SCALE GENOMIC DNA]</scope>
    <source>
        <strain evidence="1 2">ATCC BAA-1139</strain>
    </source>
</reference>
<organism evidence="1 2">
    <name type="scientific">Geobacter argillaceus</name>
    <dbReference type="NCBI Taxonomy" id="345631"/>
    <lineage>
        <taxon>Bacteria</taxon>
        <taxon>Pseudomonadati</taxon>
        <taxon>Thermodesulfobacteriota</taxon>
        <taxon>Desulfuromonadia</taxon>
        <taxon>Geobacterales</taxon>
        <taxon>Geobacteraceae</taxon>
        <taxon>Geobacter</taxon>
    </lineage>
</organism>
<accession>A0A562WSP7</accession>
<name>A0A562WSP7_9BACT</name>
<proteinExistence type="predicted"/>
<keyword evidence="2" id="KW-1185">Reference proteome</keyword>
<comment type="caution">
    <text evidence="1">The sequence shown here is derived from an EMBL/GenBank/DDBJ whole genome shotgun (WGS) entry which is preliminary data.</text>
</comment>
<dbReference type="AlphaFoldDB" id="A0A562WSP7"/>
<protein>
    <submittedName>
        <fullName evidence="1">Uncharacterized protein</fullName>
    </submittedName>
</protein>
<gene>
    <name evidence="1" type="ORF">JN12_00083</name>
</gene>
<evidence type="ECO:0000313" key="2">
    <source>
        <dbReference type="Proteomes" id="UP000319449"/>
    </source>
</evidence>